<dbReference type="SUPFAM" id="SSF46955">
    <property type="entry name" value="Putative DNA-binding domain"/>
    <property type="match status" value="1"/>
</dbReference>
<gene>
    <name evidence="9" type="primary">soxR</name>
    <name evidence="9" type="ORF">A8U91_01864</name>
</gene>
<proteinExistence type="predicted"/>
<dbReference type="GeneID" id="91009004"/>
<name>A0A1B8P5F2_HALEL</name>
<dbReference type="InterPro" id="IPR010211">
    <property type="entry name" value="Redox-sen_tscrpt-act_SoxR"/>
</dbReference>
<dbReference type="AlphaFoldDB" id="A0A1B8P5F2"/>
<keyword evidence="2" id="KW-0001">2Fe-2S</keyword>
<dbReference type="EMBL" id="MAJD01000001">
    <property type="protein sequence ID" value="OBX37497.1"/>
    <property type="molecule type" value="Genomic_DNA"/>
</dbReference>
<dbReference type="Pfam" id="PF09278">
    <property type="entry name" value="MerR-DNA-bind"/>
    <property type="match status" value="1"/>
</dbReference>
<dbReference type="SMART" id="SM00422">
    <property type="entry name" value="HTH_MERR"/>
    <property type="match status" value="1"/>
</dbReference>
<evidence type="ECO:0000256" key="6">
    <source>
        <dbReference type="ARBA" id="ARBA00023015"/>
    </source>
</evidence>
<dbReference type="GO" id="GO:0003677">
    <property type="term" value="F:DNA binding"/>
    <property type="evidence" value="ECO:0007669"/>
    <property type="project" value="UniProtKB-KW"/>
</dbReference>
<evidence type="ECO:0000256" key="2">
    <source>
        <dbReference type="ARBA" id="ARBA00022714"/>
    </source>
</evidence>
<keyword evidence="4" id="KW-0408">Iron</keyword>
<dbReference type="PRINTS" id="PR00040">
    <property type="entry name" value="HTHMERR"/>
</dbReference>
<evidence type="ECO:0000313" key="10">
    <source>
        <dbReference type="Proteomes" id="UP000092504"/>
    </source>
</evidence>
<dbReference type="CDD" id="cd01110">
    <property type="entry name" value="HTH_SoxR"/>
    <property type="match status" value="1"/>
</dbReference>
<evidence type="ECO:0000256" key="7">
    <source>
        <dbReference type="ARBA" id="ARBA00023125"/>
    </source>
</evidence>
<dbReference type="GO" id="GO:0003700">
    <property type="term" value="F:DNA-binding transcription factor activity"/>
    <property type="evidence" value="ECO:0007669"/>
    <property type="project" value="InterPro"/>
</dbReference>
<dbReference type="Pfam" id="PF00376">
    <property type="entry name" value="MerR"/>
    <property type="match status" value="1"/>
</dbReference>
<keyword evidence="6" id="KW-0805">Transcription regulation</keyword>
<dbReference type="InterPro" id="IPR015358">
    <property type="entry name" value="Tscrpt_reg_MerR_DNA-bd"/>
</dbReference>
<keyword evidence="5" id="KW-0411">Iron-sulfur</keyword>
<reference evidence="9 10" key="1">
    <citation type="submission" date="2016-06" db="EMBL/GenBank/DDBJ databases">
        <title>Genome sequence of halotolerant plant growth promoting strain of Halomonas elongata HEK1 isolated from salterns of Rann of Kutch, Gujarat, India.</title>
        <authorList>
            <person name="Gaba S."/>
            <person name="Singh R.N."/>
            <person name="Abrol S."/>
            <person name="Kaushik R."/>
            <person name="Saxena A.K."/>
        </authorList>
    </citation>
    <scope>NUCLEOTIDE SEQUENCE [LARGE SCALE GENOMIC DNA]</scope>
    <source>
        <strain evidence="9 10">HEK1</strain>
    </source>
</reference>
<dbReference type="GO" id="GO:0046872">
    <property type="term" value="F:metal ion binding"/>
    <property type="evidence" value="ECO:0007669"/>
    <property type="project" value="UniProtKB-KW"/>
</dbReference>
<dbReference type="RefSeq" id="WP_041601900.1">
    <property type="nucleotide sequence ID" value="NZ_CP087224.1"/>
</dbReference>
<dbReference type="InterPro" id="IPR009061">
    <property type="entry name" value="DNA-bd_dom_put_sf"/>
</dbReference>
<dbReference type="PROSITE" id="PS50937">
    <property type="entry name" value="HTH_MERR_2"/>
    <property type="match status" value="1"/>
</dbReference>
<evidence type="ECO:0000256" key="3">
    <source>
        <dbReference type="ARBA" id="ARBA00022723"/>
    </source>
</evidence>
<dbReference type="NCBIfam" id="TIGR01950">
    <property type="entry name" value="SoxR"/>
    <property type="match status" value="1"/>
</dbReference>
<keyword evidence="8" id="KW-0804">Transcription</keyword>
<organism evidence="9 10">
    <name type="scientific">Halomonas elongata</name>
    <dbReference type="NCBI Taxonomy" id="2746"/>
    <lineage>
        <taxon>Bacteria</taxon>
        <taxon>Pseudomonadati</taxon>
        <taxon>Pseudomonadota</taxon>
        <taxon>Gammaproteobacteria</taxon>
        <taxon>Oceanospirillales</taxon>
        <taxon>Halomonadaceae</taxon>
        <taxon>Halomonas</taxon>
    </lineage>
</organism>
<dbReference type="GO" id="GO:0051537">
    <property type="term" value="F:2 iron, 2 sulfur cluster binding"/>
    <property type="evidence" value="ECO:0007669"/>
    <property type="project" value="UniProtKB-KW"/>
</dbReference>
<keyword evidence="3" id="KW-0479">Metal-binding</keyword>
<dbReference type="InterPro" id="IPR047057">
    <property type="entry name" value="MerR_fam"/>
</dbReference>
<accession>A0A1B8P5F2</accession>
<sequence>MSHRKLNPQKQSLTVGDVARRSGVAVSTVHYYEAKGLIESTRNAGNQRRFSRDVLRRVAVIKIAQRTGMPLAEIKASLDDLPTSRTPDAEDWRHLSEQWRSALDERIHCLIALRDQLDGCIGCGCLSLKSCPLRNPGDVLADTDAEGEASPSVVGTGVPGR</sequence>
<dbReference type="InterPro" id="IPR000551">
    <property type="entry name" value="MerR-type_HTH_dom"/>
</dbReference>
<evidence type="ECO:0000256" key="4">
    <source>
        <dbReference type="ARBA" id="ARBA00023004"/>
    </source>
</evidence>
<dbReference type="Gene3D" id="1.10.1660.10">
    <property type="match status" value="1"/>
</dbReference>
<comment type="caution">
    <text evidence="9">The sequence shown here is derived from an EMBL/GenBank/DDBJ whole genome shotgun (WGS) entry which is preliminary data.</text>
</comment>
<dbReference type="PATRIC" id="fig|2746.7.peg.1911"/>
<protein>
    <recommendedName>
        <fullName evidence="1">Redox-sensitive transcriptional activator SoxR</fullName>
    </recommendedName>
</protein>
<keyword evidence="7" id="KW-0238">DNA-binding</keyword>
<dbReference type="GO" id="GO:0006979">
    <property type="term" value="P:response to oxidative stress"/>
    <property type="evidence" value="ECO:0007669"/>
    <property type="project" value="InterPro"/>
</dbReference>
<dbReference type="PANTHER" id="PTHR30204:SF0">
    <property type="entry name" value="REDOX-SENSITIVE TRANSCRIPTIONAL ACTIVATOR SOXR"/>
    <property type="match status" value="1"/>
</dbReference>
<evidence type="ECO:0000313" key="9">
    <source>
        <dbReference type="EMBL" id="OBX37497.1"/>
    </source>
</evidence>
<dbReference type="PANTHER" id="PTHR30204">
    <property type="entry name" value="REDOX-CYCLING DRUG-SENSING TRANSCRIPTIONAL ACTIVATOR SOXR"/>
    <property type="match status" value="1"/>
</dbReference>
<evidence type="ECO:0000256" key="1">
    <source>
        <dbReference type="ARBA" id="ARBA00014474"/>
    </source>
</evidence>
<dbReference type="Proteomes" id="UP000092504">
    <property type="component" value="Unassembled WGS sequence"/>
</dbReference>
<evidence type="ECO:0000256" key="5">
    <source>
        <dbReference type="ARBA" id="ARBA00023014"/>
    </source>
</evidence>
<evidence type="ECO:0000256" key="8">
    <source>
        <dbReference type="ARBA" id="ARBA00023163"/>
    </source>
</evidence>
<dbReference type="PROSITE" id="PS00552">
    <property type="entry name" value="HTH_MERR_1"/>
    <property type="match status" value="1"/>
</dbReference>